<keyword evidence="6 7" id="KW-0472">Membrane</keyword>
<dbReference type="PANTHER" id="PTHR43663">
    <property type="entry name" value="CHROMATE TRANSPORT PROTEIN-RELATED"/>
    <property type="match status" value="1"/>
</dbReference>
<evidence type="ECO:0000313" key="8">
    <source>
        <dbReference type="EMBL" id="PYG89426.1"/>
    </source>
</evidence>
<keyword evidence="5 7" id="KW-1133">Transmembrane helix</keyword>
<feature type="transmembrane region" description="Helical" evidence="7">
    <location>
        <begin position="116"/>
        <end position="133"/>
    </location>
</feature>
<comment type="subcellular location">
    <subcellularLocation>
        <location evidence="1">Cell membrane</location>
        <topology evidence="1">Multi-pass membrane protein</topology>
    </subcellularLocation>
</comment>
<reference evidence="8 9" key="1">
    <citation type="submission" date="2018-06" db="EMBL/GenBank/DDBJ databases">
        <title>Genomic Encyclopedia of Type Strains, Phase I: the one thousand microbial genomes (KMG-I) project.</title>
        <authorList>
            <person name="Kyrpides N."/>
        </authorList>
    </citation>
    <scope>NUCLEOTIDE SEQUENCE [LARGE SCALE GENOMIC DNA]</scope>
    <source>
        <strain evidence="8 9">DSM 19573</strain>
    </source>
</reference>
<dbReference type="AlphaFoldDB" id="A0A318XNU6"/>
<sequence>MLKKNKNQLGEIYITFFKLGCIGFGGGYSMIPLIEREVVEEKKWVEKEKIVDIFAVAESLPGATALNTSAFVGYSVAGIPGAILALLGNMTPSIIIVLTLSVLFVKFSTYTSVKAAFKGIYPVIIGLISYASYKIGKTAIKDKTGVIIMIITLCCSLFLNMEPIPLIIFGAIFGIAITTIRSRNLYKSHKPPLGKDSVNR</sequence>
<keyword evidence="4 7" id="KW-0812">Transmembrane</keyword>
<evidence type="ECO:0000256" key="2">
    <source>
        <dbReference type="ARBA" id="ARBA00005262"/>
    </source>
</evidence>
<evidence type="ECO:0000256" key="6">
    <source>
        <dbReference type="ARBA" id="ARBA00023136"/>
    </source>
</evidence>
<keyword evidence="3" id="KW-1003">Cell membrane</keyword>
<evidence type="ECO:0000313" key="9">
    <source>
        <dbReference type="Proteomes" id="UP000248132"/>
    </source>
</evidence>
<protein>
    <submittedName>
        <fullName evidence="8">Chromate transporter</fullName>
    </submittedName>
</protein>
<evidence type="ECO:0000256" key="5">
    <source>
        <dbReference type="ARBA" id="ARBA00022989"/>
    </source>
</evidence>
<dbReference type="InterPro" id="IPR003370">
    <property type="entry name" value="Chromate_transpt"/>
</dbReference>
<proteinExistence type="inferred from homology"/>
<gene>
    <name evidence="8" type="ORF">LY28_00645</name>
</gene>
<dbReference type="EMBL" id="QKMR01000003">
    <property type="protein sequence ID" value="PYG89426.1"/>
    <property type="molecule type" value="Genomic_DNA"/>
</dbReference>
<accession>A0A318XNU6</accession>
<keyword evidence="9" id="KW-1185">Reference proteome</keyword>
<feature type="transmembrane region" description="Helical" evidence="7">
    <location>
        <begin position="145"/>
        <end position="161"/>
    </location>
</feature>
<feature type="transmembrane region" description="Helical" evidence="7">
    <location>
        <begin position="12"/>
        <end position="34"/>
    </location>
</feature>
<dbReference type="GO" id="GO:0015109">
    <property type="term" value="F:chromate transmembrane transporter activity"/>
    <property type="evidence" value="ECO:0007669"/>
    <property type="project" value="InterPro"/>
</dbReference>
<evidence type="ECO:0000256" key="3">
    <source>
        <dbReference type="ARBA" id="ARBA00022475"/>
    </source>
</evidence>
<dbReference type="Pfam" id="PF02417">
    <property type="entry name" value="Chromate_transp"/>
    <property type="match status" value="1"/>
</dbReference>
<evidence type="ECO:0000256" key="7">
    <source>
        <dbReference type="SAM" id="Phobius"/>
    </source>
</evidence>
<dbReference type="InterPro" id="IPR052518">
    <property type="entry name" value="CHR_Transporter"/>
</dbReference>
<feature type="transmembrane region" description="Helical" evidence="7">
    <location>
        <begin position="94"/>
        <end position="110"/>
    </location>
</feature>
<comment type="similarity">
    <text evidence="2">Belongs to the chromate ion transporter (CHR) (TC 2.A.51) family.</text>
</comment>
<dbReference type="PANTHER" id="PTHR43663:SF1">
    <property type="entry name" value="CHROMATE TRANSPORTER"/>
    <property type="match status" value="1"/>
</dbReference>
<dbReference type="OrthoDB" id="9788907at2"/>
<organism evidence="8 9">
    <name type="scientific">Ruminiclostridium sufflavum DSM 19573</name>
    <dbReference type="NCBI Taxonomy" id="1121337"/>
    <lineage>
        <taxon>Bacteria</taxon>
        <taxon>Bacillati</taxon>
        <taxon>Bacillota</taxon>
        <taxon>Clostridia</taxon>
        <taxon>Eubacteriales</taxon>
        <taxon>Oscillospiraceae</taxon>
        <taxon>Ruminiclostridium</taxon>
    </lineage>
</organism>
<dbReference type="Proteomes" id="UP000248132">
    <property type="component" value="Unassembled WGS sequence"/>
</dbReference>
<dbReference type="GO" id="GO:0005886">
    <property type="term" value="C:plasma membrane"/>
    <property type="evidence" value="ECO:0007669"/>
    <property type="project" value="UniProtKB-SubCell"/>
</dbReference>
<name>A0A318XNU6_9FIRM</name>
<evidence type="ECO:0000256" key="1">
    <source>
        <dbReference type="ARBA" id="ARBA00004651"/>
    </source>
</evidence>
<comment type="caution">
    <text evidence="8">The sequence shown here is derived from an EMBL/GenBank/DDBJ whole genome shotgun (WGS) entry which is preliminary data.</text>
</comment>
<dbReference type="RefSeq" id="WP_110460721.1">
    <property type="nucleotide sequence ID" value="NZ_QKMR01000003.1"/>
</dbReference>
<evidence type="ECO:0000256" key="4">
    <source>
        <dbReference type="ARBA" id="ARBA00022692"/>
    </source>
</evidence>